<dbReference type="SUPFAM" id="SSF52540">
    <property type="entry name" value="P-loop containing nucleoside triphosphate hydrolases"/>
    <property type="match status" value="1"/>
</dbReference>
<evidence type="ECO:0000313" key="2">
    <source>
        <dbReference type="Proteomes" id="UP000231408"/>
    </source>
</evidence>
<accession>A0A2G9ZNI4</accession>
<protein>
    <recommendedName>
        <fullName evidence="3">(d)CMP kinase</fullName>
    </recommendedName>
</protein>
<reference evidence="1 2" key="1">
    <citation type="submission" date="2017-09" db="EMBL/GenBank/DDBJ databases">
        <title>Depth-based differentiation of microbial function through sediment-hosted aquifers and enrichment of novel symbionts in the deep terrestrial subsurface.</title>
        <authorList>
            <person name="Probst A.J."/>
            <person name="Ladd B."/>
            <person name="Jarett J.K."/>
            <person name="Geller-Mcgrath D.E."/>
            <person name="Sieber C.M."/>
            <person name="Emerson J.B."/>
            <person name="Anantharaman K."/>
            <person name="Thomas B.C."/>
            <person name="Malmstrom R."/>
            <person name="Stieglmeier M."/>
            <person name="Klingl A."/>
            <person name="Woyke T."/>
            <person name="Ryan C.M."/>
            <person name="Banfield J.F."/>
        </authorList>
    </citation>
    <scope>NUCLEOTIDE SEQUENCE [LARGE SCALE GENOMIC DNA]</scope>
    <source>
        <strain evidence="1">CG23_combo_of_CG06-09_8_20_14_all_41_10</strain>
    </source>
</reference>
<evidence type="ECO:0000313" key="1">
    <source>
        <dbReference type="EMBL" id="PIP34722.1"/>
    </source>
</evidence>
<name>A0A2G9ZNI4_9BACT</name>
<sequence length="188" mass="22061">MIISLSGALGSGKSTLAQQLAAKLGWPRYYMGGLRREAAAKRGLTLAEYNKLGETDPQTDMEVDEYQKKLGETQDNFIIEGRTSWYFIPHSLKIYLHTNEEVAAKRIWKDIEEKGERQNEDKNMKNWQDVLASMYHRLQSDIDRYKQYYNIDVYDKNNYDYYLDTTDLTPDEALEKIYNFVKSRIDKS</sequence>
<dbReference type="Proteomes" id="UP000231408">
    <property type="component" value="Unassembled WGS sequence"/>
</dbReference>
<organism evidence="1 2">
    <name type="scientific">Candidatus Falkowbacteria bacterium CG23_combo_of_CG06-09_8_20_14_all_41_10</name>
    <dbReference type="NCBI Taxonomy" id="1974571"/>
    <lineage>
        <taxon>Bacteria</taxon>
        <taxon>Candidatus Falkowiibacteriota</taxon>
    </lineage>
</organism>
<dbReference type="Pfam" id="PF13238">
    <property type="entry name" value="AAA_18"/>
    <property type="match status" value="1"/>
</dbReference>
<dbReference type="AlphaFoldDB" id="A0A2G9ZNI4"/>
<dbReference type="Gene3D" id="3.40.50.300">
    <property type="entry name" value="P-loop containing nucleotide triphosphate hydrolases"/>
    <property type="match status" value="1"/>
</dbReference>
<dbReference type="InterPro" id="IPR027417">
    <property type="entry name" value="P-loop_NTPase"/>
</dbReference>
<dbReference type="EMBL" id="PCSE01000041">
    <property type="protein sequence ID" value="PIP34722.1"/>
    <property type="molecule type" value="Genomic_DNA"/>
</dbReference>
<proteinExistence type="predicted"/>
<comment type="caution">
    <text evidence="1">The sequence shown here is derived from an EMBL/GenBank/DDBJ whole genome shotgun (WGS) entry which is preliminary data.</text>
</comment>
<evidence type="ECO:0008006" key="3">
    <source>
        <dbReference type="Google" id="ProtNLM"/>
    </source>
</evidence>
<gene>
    <name evidence="1" type="ORF">COX21_01385</name>
</gene>